<reference evidence="2" key="1">
    <citation type="submission" date="2019-04" db="EMBL/GenBank/DDBJ databases">
        <title>Genome assembly of Zosterops borbonicus 15179.</title>
        <authorList>
            <person name="Leroy T."/>
            <person name="Anselmetti Y."/>
            <person name="Tilak M.-K."/>
            <person name="Nabholz B."/>
        </authorList>
    </citation>
    <scope>NUCLEOTIDE SEQUENCE</scope>
    <source>
        <strain evidence="2">HGM_15179</strain>
        <tissue evidence="2">Muscle</tissue>
    </source>
</reference>
<dbReference type="AlphaFoldDB" id="A0A8K1GF81"/>
<feature type="compositionally biased region" description="Polar residues" evidence="1">
    <location>
        <begin position="152"/>
        <end position="161"/>
    </location>
</feature>
<evidence type="ECO:0000256" key="1">
    <source>
        <dbReference type="SAM" id="MobiDB-lite"/>
    </source>
</evidence>
<comment type="caution">
    <text evidence="2">The sequence shown here is derived from an EMBL/GenBank/DDBJ whole genome shotgun (WGS) entry which is preliminary data.</text>
</comment>
<gene>
    <name evidence="2" type="ORF">HGM15179_009502</name>
</gene>
<keyword evidence="3" id="KW-1185">Reference proteome</keyword>
<accession>A0A8K1GF81</accession>
<dbReference type="Proteomes" id="UP000796761">
    <property type="component" value="Unassembled WGS sequence"/>
</dbReference>
<dbReference type="EMBL" id="SWJQ01000257">
    <property type="protein sequence ID" value="TRZ17640.1"/>
    <property type="molecule type" value="Genomic_DNA"/>
</dbReference>
<sequence>MLSSSALRAVKAYKAIQREDLGMKEMEVASELSETESEPRYPSEQLSVTERGRSLFQKDVRKVKRFLTNCSMPGAAVGAVGYATELRGAGGRGDAGLLPPARELILPARVTRTRLGARRLFPENFLFLKVKLVHLVRRVCRRDESAGGSPTLRPTGTSGRQAQLEPALLLSKKKKENGCCFI</sequence>
<evidence type="ECO:0000313" key="2">
    <source>
        <dbReference type="EMBL" id="TRZ17640.1"/>
    </source>
</evidence>
<evidence type="ECO:0000313" key="3">
    <source>
        <dbReference type="Proteomes" id="UP000796761"/>
    </source>
</evidence>
<proteinExistence type="predicted"/>
<feature type="region of interest" description="Disordered" evidence="1">
    <location>
        <begin position="144"/>
        <end position="163"/>
    </location>
</feature>
<name>A0A8K1GF81_9PASS</name>
<protein>
    <submittedName>
        <fullName evidence="2">Uncharacterized protein</fullName>
    </submittedName>
</protein>
<organism evidence="2 3">
    <name type="scientific">Zosterops borbonicus</name>
    <dbReference type="NCBI Taxonomy" id="364589"/>
    <lineage>
        <taxon>Eukaryota</taxon>
        <taxon>Metazoa</taxon>
        <taxon>Chordata</taxon>
        <taxon>Craniata</taxon>
        <taxon>Vertebrata</taxon>
        <taxon>Euteleostomi</taxon>
        <taxon>Archelosauria</taxon>
        <taxon>Archosauria</taxon>
        <taxon>Dinosauria</taxon>
        <taxon>Saurischia</taxon>
        <taxon>Theropoda</taxon>
        <taxon>Coelurosauria</taxon>
        <taxon>Aves</taxon>
        <taxon>Neognathae</taxon>
        <taxon>Neoaves</taxon>
        <taxon>Telluraves</taxon>
        <taxon>Australaves</taxon>
        <taxon>Passeriformes</taxon>
        <taxon>Sylvioidea</taxon>
        <taxon>Zosteropidae</taxon>
        <taxon>Zosterops</taxon>
    </lineage>
</organism>